<dbReference type="InterPro" id="IPR027417">
    <property type="entry name" value="P-loop_NTPase"/>
</dbReference>
<dbReference type="Gene3D" id="3.40.50.300">
    <property type="entry name" value="P-loop containing nucleotide triphosphate hydrolases"/>
    <property type="match status" value="1"/>
</dbReference>
<dbReference type="InterPro" id="IPR002182">
    <property type="entry name" value="NB-ARC"/>
</dbReference>
<dbReference type="EMBL" id="JBJXBP010000003">
    <property type="protein sequence ID" value="KAL3838595.1"/>
    <property type="molecule type" value="Genomic_DNA"/>
</dbReference>
<gene>
    <name evidence="2" type="ORF">ACJIZ3_023186</name>
</gene>
<dbReference type="Proteomes" id="UP001634393">
    <property type="component" value="Unassembled WGS sequence"/>
</dbReference>
<dbReference type="SUPFAM" id="SSF52540">
    <property type="entry name" value="P-loop containing nucleoside triphosphate hydrolases"/>
    <property type="match status" value="1"/>
</dbReference>
<sequence>MDKLTGQQPTLQIIPITGMGGIGKTTFAKNVYSNSLIKSHFDIRGWSLLTKKSFNFSQLKFGKCHNLDI</sequence>
<evidence type="ECO:0000259" key="1">
    <source>
        <dbReference type="Pfam" id="PF00931"/>
    </source>
</evidence>
<name>A0ABD3TNJ2_9LAMI</name>
<reference evidence="2 3" key="1">
    <citation type="submission" date="2024-12" db="EMBL/GenBank/DDBJ databases">
        <title>The unique morphological basis and parallel evolutionary history of personate flowers in Penstemon.</title>
        <authorList>
            <person name="Depatie T.H."/>
            <person name="Wessinger C.A."/>
        </authorList>
    </citation>
    <scope>NUCLEOTIDE SEQUENCE [LARGE SCALE GENOMIC DNA]</scope>
    <source>
        <strain evidence="2">WTNN_2</strain>
        <tissue evidence="2">Leaf</tissue>
    </source>
</reference>
<evidence type="ECO:0000313" key="3">
    <source>
        <dbReference type="Proteomes" id="UP001634393"/>
    </source>
</evidence>
<accession>A0ABD3TNJ2</accession>
<dbReference type="Pfam" id="PF00931">
    <property type="entry name" value="NB-ARC"/>
    <property type="match status" value="1"/>
</dbReference>
<comment type="caution">
    <text evidence="2">The sequence shown here is derived from an EMBL/GenBank/DDBJ whole genome shotgun (WGS) entry which is preliminary data.</text>
</comment>
<organism evidence="2 3">
    <name type="scientific">Penstemon smallii</name>
    <dbReference type="NCBI Taxonomy" id="265156"/>
    <lineage>
        <taxon>Eukaryota</taxon>
        <taxon>Viridiplantae</taxon>
        <taxon>Streptophyta</taxon>
        <taxon>Embryophyta</taxon>
        <taxon>Tracheophyta</taxon>
        <taxon>Spermatophyta</taxon>
        <taxon>Magnoliopsida</taxon>
        <taxon>eudicotyledons</taxon>
        <taxon>Gunneridae</taxon>
        <taxon>Pentapetalae</taxon>
        <taxon>asterids</taxon>
        <taxon>lamiids</taxon>
        <taxon>Lamiales</taxon>
        <taxon>Plantaginaceae</taxon>
        <taxon>Cheloneae</taxon>
        <taxon>Penstemon</taxon>
    </lineage>
</organism>
<proteinExistence type="predicted"/>
<feature type="domain" description="NB-ARC" evidence="1">
    <location>
        <begin position="4"/>
        <end position="53"/>
    </location>
</feature>
<evidence type="ECO:0000313" key="2">
    <source>
        <dbReference type="EMBL" id="KAL3838595.1"/>
    </source>
</evidence>
<dbReference type="AlphaFoldDB" id="A0ABD3TNJ2"/>
<keyword evidence="3" id="KW-1185">Reference proteome</keyword>
<protein>
    <recommendedName>
        <fullName evidence="1">NB-ARC domain-containing protein</fullName>
    </recommendedName>
</protein>